<dbReference type="PANTHER" id="PTHR32309">
    <property type="entry name" value="TYROSINE-PROTEIN KINASE"/>
    <property type="match status" value="1"/>
</dbReference>
<accession>A0ABQ6IBW8</accession>
<feature type="compositionally biased region" description="Gly residues" evidence="1">
    <location>
        <begin position="426"/>
        <end position="440"/>
    </location>
</feature>
<feature type="compositionally biased region" description="Basic residues" evidence="1">
    <location>
        <begin position="391"/>
        <end position="425"/>
    </location>
</feature>
<dbReference type="Gene3D" id="3.40.50.300">
    <property type="entry name" value="P-loop containing nucleotide triphosphate hydrolases"/>
    <property type="match status" value="1"/>
</dbReference>
<dbReference type="InterPro" id="IPR027417">
    <property type="entry name" value="P-loop_NTPase"/>
</dbReference>
<dbReference type="InterPro" id="IPR002586">
    <property type="entry name" value="CobQ/CobB/MinD/ParA_Nub-bd_dom"/>
</dbReference>
<dbReference type="RefSeq" id="WP_284327822.1">
    <property type="nucleotide sequence ID" value="NZ_BSUN01000001.1"/>
</dbReference>
<keyword evidence="2" id="KW-1133">Transmembrane helix</keyword>
<feature type="domain" description="CobQ/CobB/MinD/ParA nucleotide binding" evidence="3">
    <location>
        <begin position="262"/>
        <end position="298"/>
    </location>
</feature>
<evidence type="ECO:0000313" key="4">
    <source>
        <dbReference type="EMBL" id="GMA35201.1"/>
    </source>
</evidence>
<dbReference type="Proteomes" id="UP001157125">
    <property type="component" value="Unassembled WGS sequence"/>
</dbReference>
<dbReference type="EMBL" id="BSUN01000001">
    <property type="protein sequence ID" value="GMA35201.1"/>
    <property type="molecule type" value="Genomic_DNA"/>
</dbReference>
<keyword evidence="2" id="KW-0812">Transmembrane</keyword>
<dbReference type="SUPFAM" id="SSF52540">
    <property type="entry name" value="P-loop containing nucleoside triphosphate hydrolases"/>
    <property type="match status" value="1"/>
</dbReference>
<proteinExistence type="predicted"/>
<evidence type="ECO:0000313" key="5">
    <source>
        <dbReference type="Proteomes" id="UP001157125"/>
    </source>
</evidence>
<comment type="caution">
    <text evidence="4">The sequence shown here is derived from an EMBL/GenBank/DDBJ whole genome shotgun (WGS) entry which is preliminary data.</text>
</comment>
<name>A0ABQ6IBW8_9MICO</name>
<dbReference type="PANTHER" id="PTHR32309:SF13">
    <property type="entry name" value="FERRIC ENTEROBACTIN TRANSPORT PROTEIN FEPE"/>
    <property type="match status" value="1"/>
</dbReference>
<sequence>MALDDYTRLLRRYWWVLIVGAAVGAALGWGWAALQPKVYTAHAMAIVSTGALETLEDAQTGDDFARSRVQSYLSIAGSAEVAEAAIEAGELEISTTAAAARISVTSPEDTAVLRVAATGAAPEEAQALADAWVEGLSTVVTEIESDGSGDTVVTLHPVSEAQLPTAPTSPDTRMAIAVGLLAGLFVAVGVTLVRASLDKRLRTAADIKREFTVAVLGEVPFDRSLQRRGGAVGRSPLIVEAVRQVRTNIQFIDVDNPPRAMVVTSAQSGDGKSTTAIMLAEAIAAAGREVVLIDADLRRPSIATKPGAHRCRGPDGCAGGARRSCRCPPILRAVGSPLDPGGRPYPAQPLRIVGFRRDARVGPGLWRRRARAHRHPAAAAGDGRGGADRTHGRRGHRGPSRAHHRGSPRSGHGVHRRRGRPHAGRGARGGVEVGPLGSQG</sequence>
<evidence type="ECO:0000259" key="3">
    <source>
        <dbReference type="Pfam" id="PF01656"/>
    </source>
</evidence>
<organism evidence="4 5">
    <name type="scientific">Demequina litorisediminis</name>
    <dbReference type="NCBI Taxonomy" id="1849022"/>
    <lineage>
        <taxon>Bacteria</taxon>
        <taxon>Bacillati</taxon>
        <taxon>Actinomycetota</taxon>
        <taxon>Actinomycetes</taxon>
        <taxon>Micrococcales</taxon>
        <taxon>Demequinaceae</taxon>
        <taxon>Demequina</taxon>
    </lineage>
</organism>
<protein>
    <recommendedName>
        <fullName evidence="3">CobQ/CobB/MinD/ParA nucleotide binding domain-containing protein</fullName>
    </recommendedName>
</protein>
<feature type="transmembrane region" description="Helical" evidence="2">
    <location>
        <begin position="174"/>
        <end position="193"/>
    </location>
</feature>
<feature type="compositionally biased region" description="Basic residues" evidence="1">
    <location>
        <begin position="367"/>
        <end position="376"/>
    </location>
</feature>
<gene>
    <name evidence="4" type="ORF">GCM10025876_14050</name>
</gene>
<evidence type="ECO:0000256" key="2">
    <source>
        <dbReference type="SAM" id="Phobius"/>
    </source>
</evidence>
<feature type="region of interest" description="Disordered" evidence="1">
    <location>
        <begin position="367"/>
        <end position="440"/>
    </location>
</feature>
<reference evidence="5" key="1">
    <citation type="journal article" date="2019" name="Int. J. Syst. Evol. Microbiol.">
        <title>The Global Catalogue of Microorganisms (GCM) 10K type strain sequencing project: providing services to taxonomists for standard genome sequencing and annotation.</title>
        <authorList>
            <consortium name="The Broad Institute Genomics Platform"/>
            <consortium name="The Broad Institute Genome Sequencing Center for Infectious Disease"/>
            <person name="Wu L."/>
            <person name="Ma J."/>
        </authorList>
    </citation>
    <scope>NUCLEOTIDE SEQUENCE [LARGE SCALE GENOMIC DNA]</scope>
    <source>
        <strain evidence="5">NBRC 112299</strain>
    </source>
</reference>
<keyword evidence="5" id="KW-1185">Reference proteome</keyword>
<dbReference type="InterPro" id="IPR050445">
    <property type="entry name" value="Bact_polysacc_biosynth/exp"/>
</dbReference>
<dbReference type="Pfam" id="PF01656">
    <property type="entry name" value="CbiA"/>
    <property type="match status" value="1"/>
</dbReference>
<keyword evidence="2" id="KW-0472">Membrane</keyword>
<feature type="transmembrane region" description="Helical" evidence="2">
    <location>
        <begin position="12"/>
        <end position="34"/>
    </location>
</feature>
<evidence type="ECO:0000256" key="1">
    <source>
        <dbReference type="SAM" id="MobiDB-lite"/>
    </source>
</evidence>